<feature type="transmembrane region" description="Helical" evidence="1">
    <location>
        <begin position="521"/>
        <end position="539"/>
    </location>
</feature>
<keyword evidence="1" id="KW-0472">Membrane</keyword>
<organism evidence="2 3">
    <name type="scientific">Neobacillus piezotolerans</name>
    <dbReference type="NCBI Taxonomy" id="2259171"/>
    <lineage>
        <taxon>Bacteria</taxon>
        <taxon>Bacillati</taxon>
        <taxon>Bacillota</taxon>
        <taxon>Bacilli</taxon>
        <taxon>Bacillales</taxon>
        <taxon>Bacillaceae</taxon>
        <taxon>Neobacillus</taxon>
    </lineage>
</organism>
<feature type="transmembrane region" description="Helical" evidence="1">
    <location>
        <begin position="94"/>
        <end position="117"/>
    </location>
</feature>
<dbReference type="RefSeq" id="WP_115453557.1">
    <property type="nucleotide sequence ID" value="NZ_QNQT01000011.1"/>
</dbReference>
<evidence type="ECO:0000256" key="1">
    <source>
        <dbReference type="SAM" id="Phobius"/>
    </source>
</evidence>
<feature type="transmembrane region" description="Helical" evidence="1">
    <location>
        <begin position="349"/>
        <end position="369"/>
    </location>
</feature>
<comment type="caution">
    <text evidence="2">The sequence shown here is derived from an EMBL/GenBank/DDBJ whole genome shotgun (WGS) entry which is preliminary data.</text>
</comment>
<keyword evidence="3" id="KW-1185">Reference proteome</keyword>
<keyword evidence="1" id="KW-0812">Transmembrane</keyword>
<sequence length="545" mass="61914">MKDLRTLRVLDKFRWMFERLGADYPMMRSILALKLAMDQRRAPTILGGARNKSDHSHEDENRFMKSLWVYSIYGLLLVPLILMGNHFFFQMTTFFGILIFLIMTSLISDFSSVLLDLRDRNILLAGPVGRKTISLARAVHVTVYLFFLTGSLAAAPLLAGLFRHGPAFFLILMAALIFADLLIMAATALVYYFILRFFDGEKLRDIINYVQIFLSVSLALGYQLVGRTFELIEMERAIDPAWWQAIFPPVWFGALFELGMNGVSSPQFALFASLAILGPAWAWALYVKKMPAFESGIQKLSSGSGPSRVKVPPLNTVASRLLCRDREERAFYRFALAMMKTERDFRLKVYPSIGLSLVVPLILLLNQIRWDSFESLVHSKYYLSIYMAAIVIPTSIMMLKYSGRYKGSWLFGTAPLKTYAPFYSGTLKAFLSRLFFPVYAISGVIFCYIFGIGVLPDIVGAFLAAIVYTVFCTYLLKGSLPFSESFEASQESEGWKIILYLIPMFAFMGVHYLFTFIPYGSFLYVLIMLVASSVSWKIASRRIWV</sequence>
<feature type="transmembrane region" description="Helical" evidence="1">
    <location>
        <begin position="458"/>
        <end position="476"/>
    </location>
</feature>
<keyword evidence="1" id="KW-1133">Transmembrane helix</keyword>
<feature type="transmembrane region" description="Helical" evidence="1">
    <location>
        <begin position="206"/>
        <end position="225"/>
    </location>
</feature>
<feature type="transmembrane region" description="Helical" evidence="1">
    <location>
        <begin position="168"/>
        <end position="194"/>
    </location>
</feature>
<feature type="transmembrane region" description="Helical" evidence="1">
    <location>
        <begin position="268"/>
        <end position="287"/>
    </location>
</feature>
<dbReference type="EMBL" id="QNQT01000011">
    <property type="protein sequence ID" value="RDU35319.1"/>
    <property type="molecule type" value="Genomic_DNA"/>
</dbReference>
<proteinExistence type="predicted"/>
<dbReference type="AlphaFoldDB" id="A0A3D8GM78"/>
<accession>A0A3D8GM78</accession>
<dbReference type="OrthoDB" id="2659138at2"/>
<gene>
    <name evidence="2" type="ORF">DRW41_18730</name>
</gene>
<evidence type="ECO:0000313" key="2">
    <source>
        <dbReference type="EMBL" id="RDU35319.1"/>
    </source>
</evidence>
<feature type="transmembrane region" description="Helical" evidence="1">
    <location>
        <begin position="434"/>
        <end position="452"/>
    </location>
</feature>
<feature type="transmembrane region" description="Helical" evidence="1">
    <location>
        <begin position="138"/>
        <end position="162"/>
    </location>
</feature>
<feature type="transmembrane region" description="Helical" evidence="1">
    <location>
        <begin position="381"/>
        <end position="399"/>
    </location>
</feature>
<protein>
    <submittedName>
        <fullName evidence="2">Uncharacterized protein</fullName>
    </submittedName>
</protein>
<evidence type="ECO:0000313" key="3">
    <source>
        <dbReference type="Proteomes" id="UP000257144"/>
    </source>
</evidence>
<feature type="transmembrane region" description="Helical" evidence="1">
    <location>
        <begin position="67"/>
        <end position="88"/>
    </location>
</feature>
<reference evidence="2 3" key="1">
    <citation type="submission" date="2018-07" db="EMBL/GenBank/DDBJ databases">
        <title>Bacillus sp. YLB-04 draft genome sequence.</title>
        <authorList>
            <person name="Yu L."/>
            <person name="Tang X."/>
        </authorList>
    </citation>
    <scope>NUCLEOTIDE SEQUENCE [LARGE SCALE GENOMIC DNA]</scope>
    <source>
        <strain evidence="2 3">YLB-04</strain>
    </source>
</reference>
<dbReference type="Proteomes" id="UP000257144">
    <property type="component" value="Unassembled WGS sequence"/>
</dbReference>
<name>A0A3D8GM78_9BACI</name>